<dbReference type="OrthoDB" id="3365698at2759"/>
<evidence type="ECO:0000313" key="2">
    <source>
        <dbReference type="Proteomes" id="UP000294933"/>
    </source>
</evidence>
<dbReference type="STRING" id="50990.A0A4Y7QB20"/>
<dbReference type="AlphaFoldDB" id="A0A4Y7QB20"/>
<dbReference type="Proteomes" id="UP000294933">
    <property type="component" value="Unassembled WGS sequence"/>
</dbReference>
<keyword evidence="2" id="KW-1185">Reference proteome</keyword>
<reference evidence="1 2" key="1">
    <citation type="submission" date="2018-06" db="EMBL/GenBank/DDBJ databases">
        <title>A transcriptomic atlas of mushroom development highlights an independent origin of complex multicellularity.</title>
        <authorList>
            <consortium name="DOE Joint Genome Institute"/>
            <person name="Krizsan K."/>
            <person name="Almasi E."/>
            <person name="Merenyi Z."/>
            <person name="Sahu N."/>
            <person name="Viragh M."/>
            <person name="Koszo T."/>
            <person name="Mondo S."/>
            <person name="Kiss B."/>
            <person name="Balint B."/>
            <person name="Kues U."/>
            <person name="Barry K."/>
            <person name="Hegedus J.C."/>
            <person name="Henrissat B."/>
            <person name="Johnson J."/>
            <person name="Lipzen A."/>
            <person name="Ohm R."/>
            <person name="Nagy I."/>
            <person name="Pangilinan J."/>
            <person name="Yan J."/>
            <person name="Xiong Y."/>
            <person name="Grigoriev I.V."/>
            <person name="Hibbett D.S."/>
            <person name="Nagy L.G."/>
        </authorList>
    </citation>
    <scope>NUCLEOTIDE SEQUENCE [LARGE SCALE GENOMIC DNA]</scope>
    <source>
        <strain evidence="1 2">SZMC22713</strain>
    </source>
</reference>
<organism evidence="1 2">
    <name type="scientific">Rickenella mellea</name>
    <dbReference type="NCBI Taxonomy" id="50990"/>
    <lineage>
        <taxon>Eukaryota</taxon>
        <taxon>Fungi</taxon>
        <taxon>Dikarya</taxon>
        <taxon>Basidiomycota</taxon>
        <taxon>Agaricomycotina</taxon>
        <taxon>Agaricomycetes</taxon>
        <taxon>Hymenochaetales</taxon>
        <taxon>Rickenellaceae</taxon>
        <taxon>Rickenella</taxon>
    </lineage>
</organism>
<gene>
    <name evidence="1" type="ORF">BD410DRAFT_89961</name>
</gene>
<evidence type="ECO:0000313" key="1">
    <source>
        <dbReference type="EMBL" id="TDL24461.1"/>
    </source>
</evidence>
<evidence type="ECO:0008006" key="3">
    <source>
        <dbReference type="Google" id="ProtNLM"/>
    </source>
</evidence>
<dbReference type="EMBL" id="ML170166">
    <property type="protein sequence ID" value="TDL24461.1"/>
    <property type="molecule type" value="Genomic_DNA"/>
</dbReference>
<accession>A0A4Y7QB20</accession>
<dbReference type="VEuPathDB" id="FungiDB:BD410DRAFT_89961"/>
<proteinExistence type="predicted"/>
<protein>
    <recommendedName>
        <fullName evidence="3">F-box domain-containing protein</fullName>
    </recommendedName>
</protein>
<sequence>MDNAGAGGVDTERKNPLISFLSHVEASRGSISTASLMDVSTYANLNPSEKFQALCTTLSDLKKLKTALRKTSEIIECAIVNFKEETLPLSLQCGIRTLPDKIIERILELACEGGNPQTPGPHHKFPILLSHISRRFRSLALQAPHIWANLSSQLSREGLKKFLARSRSVDLGVYIYDASDDYDQDARLLLKDFLKIVIQHKDRWSELQYHRFGINSVHGYSHPAFAAHRNLKLPRLQSLTYEKYEFCSMWEGRHRDLPNFFASWSMPKLCRFDGRNSSVQYRGISKSLTSCTLHFATDDEDDERNLHGSLEALSSISQLKHLVLKLSDHYKCNDAPLVGTILLQQLVSFKIDLKEDVESNSLTSLLSVLKMPRLIDMSAIIDIRSSNGDLIHYAITDAATRCSTLQKFTLEATNMVFRESVLWMLALQLPSLHEVILRGHGLCEGRFCHDQPPNWRSLRVESISLWDQKGLIKVVELMAKGRHWNDFRLHLVDCGGLSPVIPKLRILLGNKLHYET</sequence>
<name>A0A4Y7QB20_9AGAM</name>